<reference evidence="2" key="1">
    <citation type="journal article" date="2014" name="PLoS ONE">
        <title>Transcriptome-Based Identification of ABC Transporters in the Western Tarnished Plant Bug Lygus hesperus.</title>
        <authorList>
            <person name="Hull J.J."/>
            <person name="Chaney K."/>
            <person name="Geib S.M."/>
            <person name="Fabrick J.A."/>
            <person name="Brent C.S."/>
            <person name="Walsh D."/>
            <person name="Lavine L.C."/>
        </authorList>
    </citation>
    <scope>NUCLEOTIDE SEQUENCE</scope>
</reference>
<accession>A0A0A9ZBQ2</accession>
<evidence type="ECO:0000313" key="2">
    <source>
        <dbReference type="EMBL" id="JAG39230.1"/>
    </source>
</evidence>
<feature type="non-terminal residue" evidence="2">
    <location>
        <position position="1"/>
    </location>
</feature>
<feature type="region of interest" description="Disordered" evidence="1">
    <location>
        <begin position="78"/>
        <end position="99"/>
    </location>
</feature>
<reference evidence="2" key="2">
    <citation type="submission" date="2014-07" db="EMBL/GenBank/DDBJ databases">
        <authorList>
            <person name="Hull J."/>
        </authorList>
    </citation>
    <scope>NUCLEOTIDE SEQUENCE</scope>
</reference>
<proteinExistence type="predicted"/>
<feature type="compositionally biased region" description="Polar residues" evidence="1">
    <location>
        <begin position="78"/>
        <end position="89"/>
    </location>
</feature>
<gene>
    <name evidence="2" type="primary">leuC_8</name>
    <name evidence="2" type="ORF">CM83_3737</name>
</gene>
<sequence length="99" mass="10977">QRNLFAKVDGQAIIDSIASRHTITAFFADPEVQKLQKLFTDAGFRAQVCCTHTPDTVKLVLDTCDVYRKGVRMGAQTVGTLNSSTQVGNNHHRSHRAQH</sequence>
<protein>
    <submittedName>
        <fullName evidence="2">3-isopropylmalate dehydratase large subunit</fullName>
    </submittedName>
</protein>
<dbReference type="EMBL" id="GBHO01004374">
    <property type="protein sequence ID" value="JAG39230.1"/>
    <property type="molecule type" value="Transcribed_RNA"/>
</dbReference>
<name>A0A0A9ZBQ2_LYGHE</name>
<organism evidence="2">
    <name type="scientific">Lygus hesperus</name>
    <name type="common">Western plant bug</name>
    <dbReference type="NCBI Taxonomy" id="30085"/>
    <lineage>
        <taxon>Eukaryota</taxon>
        <taxon>Metazoa</taxon>
        <taxon>Ecdysozoa</taxon>
        <taxon>Arthropoda</taxon>
        <taxon>Hexapoda</taxon>
        <taxon>Insecta</taxon>
        <taxon>Pterygota</taxon>
        <taxon>Neoptera</taxon>
        <taxon>Paraneoptera</taxon>
        <taxon>Hemiptera</taxon>
        <taxon>Heteroptera</taxon>
        <taxon>Panheteroptera</taxon>
        <taxon>Cimicomorpha</taxon>
        <taxon>Miridae</taxon>
        <taxon>Mirini</taxon>
        <taxon>Lygus</taxon>
    </lineage>
</organism>
<evidence type="ECO:0000256" key="1">
    <source>
        <dbReference type="SAM" id="MobiDB-lite"/>
    </source>
</evidence>
<dbReference type="AlphaFoldDB" id="A0A0A9ZBQ2"/>
<feature type="compositionally biased region" description="Basic residues" evidence="1">
    <location>
        <begin position="90"/>
        <end position="99"/>
    </location>
</feature>